<feature type="chain" id="PRO_5027655594" evidence="2">
    <location>
        <begin position="23"/>
        <end position="204"/>
    </location>
</feature>
<feature type="compositionally biased region" description="Basic and acidic residues" evidence="1">
    <location>
        <begin position="75"/>
        <end position="93"/>
    </location>
</feature>
<evidence type="ECO:0000256" key="1">
    <source>
        <dbReference type="SAM" id="MobiDB-lite"/>
    </source>
</evidence>
<dbReference type="Proteomes" id="UP001652700">
    <property type="component" value="Unplaced"/>
</dbReference>
<evidence type="ECO:0000313" key="5">
    <source>
        <dbReference type="RefSeq" id="XP_028137384.1"/>
    </source>
</evidence>
<reference evidence="5" key="1">
    <citation type="submission" date="2025-04" db="UniProtKB">
        <authorList>
            <consortium name="RefSeq"/>
        </authorList>
    </citation>
    <scope>IDENTIFICATION</scope>
    <source>
        <tissue evidence="5">Whole insect</tissue>
    </source>
</reference>
<evidence type="ECO:0000313" key="4">
    <source>
        <dbReference type="Proteomes" id="UP001652700"/>
    </source>
</evidence>
<reference evidence="3" key="2">
    <citation type="submission" date="2025-05" db="UniProtKB">
        <authorList>
            <consortium name="EnsemblMetazoa"/>
        </authorList>
    </citation>
    <scope>IDENTIFICATION</scope>
</reference>
<dbReference type="OrthoDB" id="10569678at2759"/>
<dbReference type="EnsemblMetazoa" id="XM_028281583.2">
    <property type="protein sequence ID" value="XP_028137384.1"/>
    <property type="gene ID" value="LOC114331895"/>
</dbReference>
<dbReference type="AlphaFoldDB" id="A0A6P7FMA8"/>
<evidence type="ECO:0000313" key="3">
    <source>
        <dbReference type="EnsemblMetazoa" id="XP_028137384.1"/>
    </source>
</evidence>
<feature type="signal peptide" evidence="2">
    <location>
        <begin position="1"/>
        <end position="22"/>
    </location>
</feature>
<dbReference type="RefSeq" id="XP_028137384.1">
    <property type="nucleotide sequence ID" value="XM_028281583.1"/>
</dbReference>
<proteinExistence type="predicted"/>
<dbReference type="InParanoid" id="A0A6P7FMA8"/>
<dbReference type="KEGG" id="dvv:114331895"/>
<accession>A0A6P7FMA8</accession>
<keyword evidence="2" id="KW-0732">Signal</keyword>
<dbReference type="GeneID" id="114331895"/>
<name>A0A6P7FMA8_DIAVI</name>
<protein>
    <submittedName>
        <fullName evidence="5">Uncharacterized protein LOC114331895</fullName>
    </submittedName>
</protein>
<sequence length="204" mass="24160">MIMYKEILLIVVIFANLHHGESFVPFLGLIRDGISTVYNGVDCGLYKLESWIRNEPTPCNFEFFGSSKQNKNNRVHHEDVPPKQKYAREKGYYEESDSEEETDRKGKFYHLEDEQKVQPQEKYHGKALRVGEKKYIVLKEKKMDDSNSPADYDDESEEQELVETLNKVIEQEDNKKEEKFKIEKYKIDFLTPSPKEKIKKKRRS</sequence>
<keyword evidence="4" id="KW-1185">Reference proteome</keyword>
<feature type="region of interest" description="Disordered" evidence="1">
    <location>
        <begin position="70"/>
        <end position="104"/>
    </location>
</feature>
<organism evidence="5">
    <name type="scientific">Diabrotica virgifera virgifera</name>
    <name type="common">western corn rootworm</name>
    <dbReference type="NCBI Taxonomy" id="50390"/>
    <lineage>
        <taxon>Eukaryota</taxon>
        <taxon>Metazoa</taxon>
        <taxon>Ecdysozoa</taxon>
        <taxon>Arthropoda</taxon>
        <taxon>Hexapoda</taxon>
        <taxon>Insecta</taxon>
        <taxon>Pterygota</taxon>
        <taxon>Neoptera</taxon>
        <taxon>Endopterygota</taxon>
        <taxon>Coleoptera</taxon>
        <taxon>Polyphaga</taxon>
        <taxon>Cucujiformia</taxon>
        <taxon>Chrysomeloidea</taxon>
        <taxon>Chrysomelidae</taxon>
        <taxon>Galerucinae</taxon>
        <taxon>Diabroticina</taxon>
        <taxon>Diabroticites</taxon>
        <taxon>Diabrotica</taxon>
    </lineage>
</organism>
<gene>
    <name evidence="5" type="primary">LOC114331895</name>
</gene>
<evidence type="ECO:0000256" key="2">
    <source>
        <dbReference type="SAM" id="SignalP"/>
    </source>
</evidence>